<dbReference type="InterPro" id="IPR051918">
    <property type="entry name" value="STPP_CPPED1"/>
</dbReference>
<feature type="domain" description="Calcineurin-like phosphoesterase" evidence="2">
    <location>
        <begin position="68"/>
        <end position="262"/>
    </location>
</feature>
<sequence>MKPDPTALPPTHERDAHDELDAHGKRRRTALSCMAWAGSGVIWTVSGGVPVSRLISSAQAAETTSSFSFVQISDSHIGFNKDPNTEPTSTLEEAVNHVSAMQKRPAFMIHTGDITHLSKPAQFDTATQIIGKAGMDVHYVPGEHDVLVEEGNAFFERFSGQYGTGSTRHWYSFDQGGVHFIGLTNVIDLKGGGLGFLGDAQLAWLKADLQGKSSSTPIVVFAHIPLWALYPQWGWGTDDSAQALALLKRFGSVTVLNGHVHQVAQKVEGEMRFYSAMSTAFPQPAPGAPSGPGPMKVPSEQLRTMLGLREVTHVAGRGQLAVTDTSLAGVQS</sequence>
<accession>A0A158DC36</accession>
<reference evidence="3" key="1">
    <citation type="submission" date="2016-01" db="EMBL/GenBank/DDBJ databases">
        <authorList>
            <person name="Peeters C."/>
        </authorList>
    </citation>
    <scope>NUCLEOTIDE SEQUENCE</scope>
    <source>
        <strain evidence="3">LMG 29320</strain>
    </source>
</reference>
<dbReference type="OrthoDB" id="9780884at2"/>
<organism evidence="3 4">
    <name type="scientific">Caballeronia fortuita</name>
    <dbReference type="NCBI Taxonomy" id="1777138"/>
    <lineage>
        <taxon>Bacteria</taxon>
        <taxon>Pseudomonadati</taxon>
        <taxon>Pseudomonadota</taxon>
        <taxon>Betaproteobacteria</taxon>
        <taxon>Burkholderiales</taxon>
        <taxon>Burkholderiaceae</taxon>
        <taxon>Caballeronia</taxon>
    </lineage>
</organism>
<feature type="compositionally biased region" description="Basic and acidic residues" evidence="1">
    <location>
        <begin position="11"/>
        <end position="20"/>
    </location>
</feature>
<dbReference type="AlphaFoldDB" id="A0A158DC36"/>
<dbReference type="SUPFAM" id="SSF56300">
    <property type="entry name" value="Metallo-dependent phosphatases"/>
    <property type="match status" value="1"/>
</dbReference>
<dbReference type="Pfam" id="PF00149">
    <property type="entry name" value="Metallophos"/>
    <property type="match status" value="1"/>
</dbReference>
<gene>
    <name evidence="3" type="ORF">AWB77_05094</name>
</gene>
<dbReference type="Proteomes" id="UP000054903">
    <property type="component" value="Unassembled WGS sequence"/>
</dbReference>
<name>A0A158DC36_9BURK</name>
<keyword evidence="4" id="KW-1185">Reference proteome</keyword>
<dbReference type="EMBL" id="FCNX02000014">
    <property type="protein sequence ID" value="SAK91367.1"/>
    <property type="molecule type" value="Genomic_DNA"/>
</dbReference>
<evidence type="ECO:0000256" key="1">
    <source>
        <dbReference type="SAM" id="MobiDB-lite"/>
    </source>
</evidence>
<evidence type="ECO:0000259" key="2">
    <source>
        <dbReference type="Pfam" id="PF00149"/>
    </source>
</evidence>
<evidence type="ECO:0000313" key="4">
    <source>
        <dbReference type="Proteomes" id="UP000054903"/>
    </source>
</evidence>
<dbReference type="PANTHER" id="PTHR43143:SF6">
    <property type="entry name" value="BLL3016 PROTEIN"/>
    <property type="match status" value="1"/>
</dbReference>
<protein>
    <submittedName>
        <fullName evidence="3">Metallophosphoesterase</fullName>
    </submittedName>
</protein>
<dbReference type="GO" id="GO:0016787">
    <property type="term" value="F:hydrolase activity"/>
    <property type="evidence" value="ECO:0007669"/>
    <property type="project" value="InterPro"/>
</dbReference>
<proteinExistence type="predicted"/>
<feature type="region of interest" description="Disordered" evidence="1">
    <location>
        <begin position="1"/>
        <end position="20"/>
    </location>
</feature>
<dbReference type="Gene3D" id="3.60.21.10">
    <property type="match status" value="1"/>
</dbReference>
<dbReference type="InterPro" id="IPR004843">
    <property type="entry name" value="Calcineurin-like_PHP"/>
</dbReference>
<comment type="caution">
    <text evidence="3">The sequence shown here is derived from an EMBL/GenBank/DDBJ whole genome shotgun (WGS) entry which is preliminary data.</text>
</comment>
<dbReference type="RefSeq" id="WP_061137240.1">
    <property type="nucleotide sequence ID" value="NZ_FCNX02000014.1"/>
</dbReference>
<dbReference type="PANTHER" id="PTHR43143">
    <property type="entry name" value="METALLOPHOSPHOESTERASE, CALCINEURIN SUPERFAMILY"/>
    <property type="match status" value="1"/>
</dbReference>
<evidence type="ECO:0000313" key="3">
    <source>
        <dbReference type="EMBL" id="SAK91367.1"/>
    </source>
</evidence>
<dbReference type="InterPro" id="IPR029052">
    <property type="entry name" value="Metallo-depent_PP-like"/>
</dbReference>
<dbReference type="STRING" id="1777138.AWB77_05094"/>